<dbReference type="SUPFAM" id="SSF48208">
    <property type="entry name" value="Six-hairpin glycosidases"/>
    <property type="match status" value="1"/>
</dbReference>
<dbReference type="Gene3D" id="1.50.10.10">
    <property type="match status" value="1"/>
</dbReference>
<accession>A0ABS4NN26</accession>
<gene>
    <name evidence="3" type="ORF">J2Z70_001595</name>
</gene>
<feature type="domain" description="Glycoside hydrolase family 65 C-terminal" evidence="2">
    <location>
        <begin position="85"/>
        <end position="137"/>
    </location>
</feature>
<evidence type="ECO:0000259" key="1">
    <source>
        <dbReference type="Pfam" id="PF03632"/>
    </source>
</evidence>
<keyword evidence="4" id="KW-1185">Reference proteome</keyword>
<evidence type="ECO:0000313" key="3">
    <source>
        <dbReference type="EMBL" id="MBP2111454.1"/>
    </source>
</evidence>
<dbReference type="Proteomes" id="UP000773462">
    <property type="component" value="Unassembled WGS sequence"/>
</dbReference>
<reference evidence="3 4" key="1">
    <citation type="submission" date="2021-03" db="EMBL/GenBank/DDBJ databases">
        <title>Genomic Encyclopedia of Type Strains, Phase IV (KMG-IV): sequencing the most valuable type-strain genomes for metagenomic binning, comparative biology and taxonomic classification.</title>
        <authorList>
            <person name="Goeker M."/>
        </authorList>
    </citation>
    <scope>NUCLEOTIDE SEQUENCE [LARGE SCALE GENOMIC DNA]</scope>
    <source>
        <strain evidence="3 4">DSM 101953</strain>
    </source>
</reference>
<dbReference type="PANTHER" id="PTHR11051:SF8">
    <property type="entry name" value="PROTEIN-GLUCOSYLGALACTOSYLHYDROXYLYSINE GLUCOSIDASE"/>
    <property type="match status" value="1"/>
</dbReference>
<dbReference type="Gene3D" id="2.60.420.10">
    <property type="entry name" value="Maltose phosphorylase, domain 3"/>
    <property type="match status" value="1"/>
</dbReference>
<protein>
    <submittedName>
        <fullName evidence="3">Trehalose/maltose hydrolase-like predicted phosphorylase</fullName>
    </submittedName>
</protein>
<name>A0ABS4NN26_9BACL</name>
<feature type="domain" description="Glycoside hydrolase family 65 central catalytic" evidence="1">
    <location>
        <begin position="2"/>
        <end position="75"/>
    </location>
</feature>
<comment type="caution">
    <text evidence="3">The sequence shown here is derived from an EMBL/GenBank/DDBJ whole genome shotgun (WGS) entry which is preliminary data.</text>
</comment>
<dbReference type="InterPro" id="IPR012341">
    <property type="entry name" value="6hp_glycosidase-like_sf"/>
</dbReference>
<dbReference type="InterPro" id="IPR005195">
    <property type="entry name" value="Glyco_hydro_65_M"/>
</dbReference>
<dbReference type="Pfam" id="PF03632">
    <property type="entry name" value="Glyco_hydro_65m"/>
    <property type="match status" value="1"/>
</dbReference>
<proteinExistence type="predicted"/>
<dbReference type="InterPro" id="IPR008928">
    <property type="entry name" value="6-hairpin_glycosidase_sf"/>
</dbReference>
<dbReference type="Pfam" id="PF03633">
    <property type="entry name" value="Glyco_hydro_65C"/>
    <property type="match status" value="1"/>
</dbReference>
<dbReference type="InterPro" id="IPR005194">
    <property type="entry name" value="Glyco_hydro_65_C"/>
</dbReference>
<evidence type="ECO:0000313" key="4">
    <source>
        <dbReference type="Proteomes" id="UP000773462"/>
    </source>
</evidence>
<dbReference type="EMBL" id="JAGGLV010000004">
    <property type="protein sequence ID" value="MBP2111454.1"/>
    <property type="molecule type" value="Genomic_DNA"/>
</dbReference>
<evidence type="ECO:0000259" key="2">
    <source>
        <dbReference type="Pfam" id="PF03633"/>
    </source>
</evidence>
<sequence>MKQANWKFYEPRTEHGSSLSACIYALAAADIGLPDWGYPYFMRTATVDLTGESKQYVGDLYIGGTHPAANGGAWMAAVLGFAGVRFDGQTVTLKPSLPETWSSIELPVILRGGSFRLRIGHEEITVTAAPGNSEAVSFAGFGGEVVPCPPGAILELASESNQRGA</sequence>
<organism evidence="3 4">
    <name type="scientific">Paenibacillus silagei</name>
    <dbReference type="NCBI Taxonomy" id="1670801"/>
    <lineage>
        <taxon>Bacteria</taxon>
        <taxon>Bacillati</taxon>
        <taxon>Bacillota</taxon>
        <taxon>Bacilli</taxon>
        <taxon>Bacillales</taxon>
        <taxon>Paenibacillaceae</taxon>
        <taxon>Paenibacillus</taxon>
    </lineage>
</organism>
<dbReference type="PANTHER" id="PTHR11051">
    <property type="entry name" value="GLYCOSYL HYDROLASE-RELATED"/>
    <property type="match status" value="1"/>
</dbReference>